<proteinExistence type="predicted"/>
<dbReference type="OrthoDB" id="530636at2"/>
<dbReference type="EMBL" id="RSCL01000020">
    <property type="protein sequence ID" value="RUT01336.1"/>
    <property type="molecule type" value="Genomic_DNA"/>
</dbReference>
<reference evidence="1" key="2">
    <citation type="journal article" date="2019" name="Genome Biol. Evol.">
        <title>Day and night: Metabolic profiles and evolutionary relationships of six axenic non-marine cyanobacteria.</title>
        <authorList>
            <person name="Will S.E."/>
            <person name="Henke P."/>
            <person name="Boedeker C."/>
            <person name="Huang S."/>
            <person name="Brinkmann H."/>
            <person name="Rohde M."/>
            <person name="Jarek M."/>
            <person name="Friedl T."/>
            <person name="Seufert S."/>
            <person name="Schumacher M."/>
            <person name="Overmann J."/>
            <person name="Neumann-Schaal M."/>
            <person name="Petersen J."/>
        </authorList>
    </citation>
    <scope>NUCLEOTIDE SEQUENCE [LARGE SCALE GENOMIC DNA]</scope>
    <source>
        <strain evidence="1">PCC 7102</strain>
    </source>
</reference>
<gene>
    <name evidence="1" type="ORF">DSM106972_068870</name>
</gene>
<reference evidence="1" key="1">
    <citation type="submission" date="2018-12" db="EMBL/GenBank/DDBJ databases">
        <authorList>
            <person name="Will S."/>
            <person name="Neumann-Schaal M."/>
            <person name="Henke P."/>
        </authorList>
    </citation>
    <scope>NUCLEOTIDE SEQUENCE</scope>
    <source>
        <strain evidence="1">PCC 7102</strain>
    </source>
</reference>
<comment type="caution">
    <text evidence="1">The sequence shown here is derived from an EMBL/GenBank/DDBJ whole genome shotgun (WGS) entry which is preliminary data.</text>
</comment>
<dbReference type="Proteomes" id="UP000271624">
    <property type="component" value="Unassembled WGS sequence"/>
</dbReference>
<dbReference type="AlphaFoldDB" id="A0A3S1AII3"/>
<organism evidence="1 2">
    <name type="scientific">Dulcicalothrix desertica PCC 7102</name>
    <dbReference type="NCBI Taxonomy" id="232991"/>
    <lineage>
        <taxon>Bacteria</taxon>
        <taxon>Bacillati</taxon>
        <taxon>Cyanobacteriota</taxon>
        <taxon>Cyanophyceae</taxon>
        <taxon>Nostocales</taxon>
        <taxon>Calotrichaceae</taxon>
        <taxon>Dulcicalothrix</taxon>
    </lineage>
</organism>
<keyword evidence="2" id="KW-1185">Reference proteome</keyword>
<name>A0A3S1AII3_9CYAN</name>
<protein>
    <submittedName>
        <fullName evidence="1">Uncharacterized protein</fullName>
    </submittedName>
</protein>
<dbReference type="InterPro" id="IPR054211">
    <property type="entry name" value="DUF6918"/>
</dbReference>
<evidence type="ECO:0000313" key="1">
    <source>
        <dbReference type="EMBL" id="RUT01336.1"/>
    </source>
</evidence>
<accession>A0A3S1AII3</accession>
<evidence type="ECO:0000313" key="2">
    <source>
        <dbReference type="Proteomes" id="UP000271624"/>
    </source>
</evidence>
<dbReference type="RefSeq" id="WP_127085024.1">
    <property type="nucleotide sequence ID" value="NZ_RSCL01000020.1"/>
</dbReference>
<sequence>MELSNRLLDPAKKGIVVSDCCNMIEEQLASKSGISGMALKAAFAALKGIKPGYINGAVEQLLPSCLTAIDPIWNQGVQNGDPVGHLVASSSVTADALLSVTDEKVKNSSRQIVKGTYEKLRGSAKKHVEEAVPDFAKVIEKHAMV</sequence>
<dbReference type="Pfam" id="PF21893">
    <property type="entry name" value="DUF6918"/>
    <property type="match status" value="1"/>
</dbReference>